<accession>A0A2J9VI79</accession>
<dbReference type="SUPFAM" id="SSF51735">
    <property type="entry name" value="NAD(P)-binding Rossmann-fold domains"/>
    <property type="match status" value="1"/>
</dbReference>
<name>A0A2J9VI79_VIBMI</name>
<dbReference type="OrthoDB" id="9785812at2"/>
<organism evidence="2 3">
    <name type="scientific">Vibrio mimicus</name>
    <dbReference type="NCBI Taxonomy" id="674"/>
    <lineage>
        <taxon>Bacteria</taxon>
        <taxon>Pseudomonadati</taxon>
        <taxon>Pseudomonadota</taxon>
        <taxon>Gammaproteobacteria</taxon>
        <taxon>Vibrionales</taxon>
        <taxon>Vibrionaceae</taxon>
        <taxon>Vibrio</taxon>
    </lineage>
</organism>
<dbReference type="InterPro" id="IPR050700">
    <property type="entry name" value="YIM1/Zinc_Alcohol_DH_Fams"/>
</dbReference>
<dbReference type="EMBL" id="LOSJ02000001">
    <property type="protein sequence ID" value="PNM63499.1"/>
    <property type="molecule type" value="Genomic_DNA"/>
</dbReference>
<dbReference type="InterPro" id="IPR036291">
    <property type="entry name" value="NAD(P)-bd_dom_sf"/>
</dbReference>
<dbReference type="PANTHER" id="PTHR11695:SF294">
    <property type="entry name" value="RETICULON-4-INTERACTING PROTEIN 1, MITOCHONDRIAL"/>
    <property type="match status" value="1"/>
</dbReference>
<dbReference type="GO" id="GO:0016491">
    <property type="term" value="F:oxidoreductase activity"/>
    <property type="evidence" value="ECO:0007669"/>
    <property type="project" value="InterPro"/>
</dbReference>
<reference evidence="2" key="1">
    <citation type="submission" date="2017-12" db="EMBL/GenBank/DDBJ databases">
        <title>FDA dAtabase for Regulatory Grade micrObial Sequences (FDA-ARGOS): Supporting development and validation of Infectious Disease Dx tests.</title>
        <authorList>
            <person name="Hoffmann M."/>
            <person name="Allard M."/>
            <person name="Evans P."/>
            <person name="Brown E."/>
            <person name="Tallon L.J."/>
            <person name="Sadzewicz L."/>
            <person name="Sengamalay N."/>
            <person name="Ott S."/>
            <person name="Godinez A."/>
            <person name="Nagaraj S."/>
            <person name="Vavikolanu K."/>
            <person name="Aluvathingal J."/>
            <person name="Nadendla S."/>
            <person name="Hobson J."/>
            <person name="Sichtig H."/>
        </authorList>
    </citation>
    <scope>NUCLEOTIDE SEQUENCE [LARGE SCALE GENOMIC DNA]</scope>
    <source>
        <strain evidence="2">FDAARGOS_113</strain>
    </source>
</reference>
<dbReference type="InterPro" id="IPR013154">
    <property type="entry name" value="ADH-like_N"/>
</dbReference>
<comment type="caution">
    <text evidence="2">The sequence shown here is derived from an EMBL/GenBank/DDBJ whole genome shotgun (WGS) entry which is preliminary data.</text>
</comment>
<sequence length="310" mass="33852">MDVTTMKAIRIHQYGGQQTLLTEQVAIPKIGEHDVLIAVKYSGINPVDWKVREGWLASENLHQLPLILGWDLSGVVVQIGKQVSQFQVGDEVFAFGDLTKDGAYAQYIRVDASLVAKKPRTLTFAQAAAVPLTSLTAWQAITQLAEIKPGQSILIHGASGGVGSFAVQLAMHMDAVVTAVASAGNHSYLKSLGVEQIVDYRSPNYLQTLGQFDYVFDVVDNDALGIYETVKPSGKYISTLKTHQIPAHYTFAHERVLVMPSGEQLSHIATLIDNGEIQLPNIQEMPFEQVAQAHALSETEHVQGKIVLQI</sequence>
<dbReference type="AlphaFoldDB" id="A0A2J9VI79"/>
<dbReference type="RefSeq" id="WP_000383609.1">
    <property type="nucleotide sequence ID" value="NZ_CAWMSS010000002.1"/>
</dbReference>
<dbReference type="Gene3D" id="3.40.50.720">
    <property type="entry name" value="NAD(P)-binding Rossmann-like Domain"/>
    <property type="match status" value="1"/>
</dbReference>
<dbReference type="Pfam" id="PF08240">
    <property type="entry name" value="ADH_N"/>
    <property type="match status" value="1"/>
</dbReference>
<dbReference type="CDD" id="cd05289">
    <property type="entry name" value="MDR_like_2"/>
    <property type="match status" value="1"/>
</dbReference>
<evidence type="ECO:0000313" key="3">
    <source>
        <dbReference type="Proteomes" id="UP000053748"/>
    </source>
</evidence>
<evidence type="ECO:0000313" key="2">
    <source>
        <dbReference type="EMBL" id="PNM63499.1"/>
    </source>
</evidence>
<dbReference type="SMART" id="SM00829">
    <property type="entry name" value="PKS_ER"/>
    <property type="match status" value="1"/>
</dbReference>
<dbReference type="Gene3D" id="3.90.180.10">
    <property type="entry name" value="Medium-chain alcohol dehydrogenases, catalytic domain"/>
    <property type="match status" value="1"/>
</dbReference>
<dbReference type="InterPro" id="IPR011032">
    <property type="entry name" value="GroES-like_sf"/>
</dbReference>
<protein>
    <submittedName>
        <fullName evidence="2">NADP-dependent oxidoreductase</fullName>
    </submittedName>
</protein>
<dbReference type="SUPFAM" id="SSF50129">
    <property type="entry name" value="GroES-like"/>
    <property type="match status" value="1"/>
</dbReference>
<gene>
    <name evidence="2" type="ORF">AL544_000515</name>
</gene>
<feature type="domain" description="Enoyl reductase (ER)" evidence="1">
    <location>
        <begin position="16"/>
        <end position="308"/>
    </location>
</feature>
<proteinExistence type="predicted"/>
<dbReference type="Proteomes" id="UP000053748">
    <property type="component" value="Unassembled WGS sequence"/>
</dbReference>
<dbReference type="STRING" id="674.VM_19360"/>
<dbReference type="PANTHER" id="PTHR11695">
    <property type="entry name" value="ALCOHOL DEHYDROGENASE RELATED"/>
    <property type="match status" value="1"/>
</dbReference>
<dbReference type="InterPro" id="IPR020843">
    <property type="entry name" value="ER"/>
</dbReference>
<keyword evidence="3" id="KW-1185">Reference proteome</keyword>
<evidence type="ECO:0000259" key="1">
    <source>
        <dbReference type="SMART" id="SM00829"/>
    </source>
</evidence>
<dbReference type="Pfam" id="PF13602">
    <property type="entry name" value="ADH_zinc_N_2"/>
    <property type="match status" value="1"/>
</dbReference>